<dbReference type="InterPro" id="IPR036397">
    <property type="entry name" value="RNaseH_sf"/>
</dbReference>
<name>A0A4C1ZN56_EUMVA</name>
<gene>
    <name evidence="1" type="primary">SETMAR</name>
    <name evidence="1" type="ORF">EVAR_57912_1</name>
</gene>
<dbReference type="OrthoDB" id="10017160at2759"/>
<keyword evidence="1" id="KW-0808">Transferase</keyword>
<dbReference type="GO" id="GO:0008168">
    <property type="term" value="F:methyltransferase activity"/>
    <property type="evidence" value="ECO:0007669"/>
    <property type="project" value="UniProtKB-KW"/>
</dbReference>
<dbReference type="Proteomes" id="UP000299102">
    <property type="component" value="Unassembled WGS sequence"/>
</dbReference>
<reference evidence="1 2" key="1">
    <citation type="journal article" date="2019" name="Commun. Biol.">
        <title>The bagworm genome reveals a unique fibroin gene that provides high tensile strength.</title>
        <authorList>
            <person name="Kono N."/>
            <person name="Nakamura H."/>
            <person name="Ohtoshi R."/>
            <person name="Tomita M."/>
            <person name="Numata K."/>
            <person name="Arakawa K."/>
        </authorList>
    </citation>
    <scope>NUCLEOTIDE SEQUENCE [LARGE SCALE GENOMIC DNA]</scope>
</reference>
<evidence type="ECO:0000313" key="1">
    <source>
        <dbReference type="EMBL" id="GBP88742.1"/>
    </source>
</evidence>
<dbReference type="GO" id="GO:0032259">
    <property type="term" value="P:methylation"/>
    <property type="evidence" value="ECO:0007669"/>
    <property type="project" value="UniProtKB-KW"/>
</dbReference>
<dbReference type="AlphaFoldDB" id="A0A4C1ZN56"/>
<dbReference type="EMBL" id="BGZK01001954">
    <property type="protein sequence ID" value="GBP88742.1"/>
    <property type="molecule type" value="Genomic_DNA"/>
</dbReference>
<keyword evidence="2" id="KW-1185">Reference proteome</keyword>
<organism evidence="1 2">
    <name type="scientific">Eumeta variegata</name>
    <name type="common">Bagworm moth</name>
    <name type="synonym">Eumeta japonica</name>
    <dbReference type="NCBI Taxonomy" id="151549"/>
    <lineage>
        <taxon>Eukaryota</taxon>
        <taxon>Metazoa</taxon>
        <taxon>Ecdysozoa</taxon>
        <taxon>Arthropoda</taxon>
        <taxon>Hexapoda</taxon>
        <taxon>Insecta</taxon>
        <taxon>Pterygota</taxon>
        <taxon>Neoptera</taxon>
        <taxon>Endopterygota</taxon>
        <taxon>Lepidoptera</taxon>
        <taxon>Glossata</taxon>
        <taxon>Ditrysia</taxon>
        <taxon>Tineoidea</taxon>
        <taxon>Psychidae</taxon>
        <taxon>Oiketicinae</taxon>
        <taxon>Eumeta</taxon>
    </lineage>
</organism>
<accession>A0A4C1ZN56</accession>
<proteinExistence type="predicted"/>
<comment type="caution">
    <text evidence="1">The sequence shown here is derived from an EMBL/GenBank/DDBJ whole genome shotgun (WGS) entry which is preliminary data.</text>
</comment>
<dbReference type="InterPro" id="IPR052709">
    <property type="entry name" value="Transposase-MT_Hybrid"/>
</dbReference>
<evidence type="ECO:0000313" key="2">
    <source>
        <dbReference type="Proteomes" id="UP000299102"/>
    </source>
</evidence>
<dbReference type="PANTHER" id="PTHR46060:SF1">
    <property type="entry name" value="MARINER MOS1 TRANSPOSASE-LIKE PROTEIN"/>
    <property type="match status" value="1"/>
</dbReference>
<dbReference type="Gene3D" id="3.30.420.10">
    <property type="entry name" value="Ribonuclease H-like superfamily/Ribonuclease H"/>
    <property type="match status" value="1"/>
</dbReference>
<keyword evidence="1" id="KW-0489">Methyltransferase</keyword>
<dbReference type="GO" id="GO:0003676">
    <property type="term" value="F:nucleic acid binding"/>
    <property type="evidence" value="ECO:0007669"/>
    <property type="project" value="InterPro"/>
</dbReference>
<sequence>MKIHSLPRFNEFKRGCTNLIGDLREARPSATIAEYNISAVQLVIENDLQTNSDSPDLVPCDFYLLPKIIEKLRGNWFTDTEKAVAAYEKAVEATSKCEWAKSFFQWLHRMQRCIDLNGHYFEKQ</sequence>
<protein>
    <submittedName>
        <fullName evidence="1">Histone-lysine N-methyltransferase SETMAR</fullName>
    </submittedName>
</protein>
<dbReference type="PANTHER" id="PTHR46060">
    <property type="entry name" value="MARINER MOS1 TRANSPOSASE-LIKE PROTEIN"/>
    <property type="match status" value="1"/>
</dbReference>